<evidence type="ECO:0000313" key="4">
    <source>
        <dbReference type="Proteomes" id="UP000296159"/>
    </source>
</evidence>
<comment type="caution">
    <text evidence="3">The sequence shown here is derived from an EMBL/GenBank/DDBJ whole genome shotgun (WGS) entry which is preliminary data.</text>
</comment>
<dbReference type="PANTHER" id="PTHR43569:SF1">
    <property type="entry name" value="BLL3371 PROTEIN"/>
    <property type="match status" value="1"/>
</dbReference>
<organism evidence="3 4">
    <name type="scientific">Brenneria corticis</name>
    <dbReference type="NCBI Taxonomy" id="2173106"/>
    <lineage>
        <taxon>Bacteria</taxon>
        <taxon>Pseudomonadati</taxon>
        <taxon>Pseudomonadota</taxon>
        <taxon>Gammaproteobacteria</taxon>
        <taxon>Enterobacterales</taxon>
        <taxon>Pectobacteriaceae</taxon>
        <taxon>Brenneria</taxon>
    </lineage>
</organism>
<sequence length="304" mass="34392">MAEKNIWTGPVVDAHHHFWDLEKHLYPWLTKDIMVPHRYGDYSAIKKTYLMSDYFDDIVGQNVVTSVYCEAEYDPQAPLKETHYVHEVARDFGYPGAMVAQAWLDAEDAASLLAEQAAYPLVRSVRHKPGGPSTPVEQGRSLMLSDKWLRGYSELEKYGLHFDLQANWWVLPEAAELAANFPHTLVIVNHTGVPGRSEEALLGWRANMEKLAARPNTAVKISGLCEANKPWTVESNRRIVKDVISMFGADRCMLGSNFPVDGMVTTFATIFDGYRAILADLPEKEQGAVFHKTAERIYRPQRLQ</sequence>
<dbReference type="EMBL" id="QDKH01000011">
    <property type="protein sequence ID" value="PWC15411.1"/>
    <property type="molecule type" value="Genomic_DNA"/>
</dbReference>
<protein>
    <submittedName>
        <fullName evidence="3">Thioesterase</fullName>
    </submittedName>
</protein>
<dbReference type="SUPFAM" id="SSF51556">
    <property type="entry name" value="Metallo-dependent hydrolases"/>
    <property type="match status" value="1"/>
</dbReference>
<name>A0A2U1U173_9GAMM</name>
<keyword evidence="4" id="KW-1185">Reference proteome</keyword>
<comment type="similarity">
    <text evidence="1">Belongs to the metallo-dependent hydrolases superfamily.</text>
</comment>
<reference evidence="3 4" key="1">
    <citation type="submission" date="2018-04" db="EMBL/GenBank/DDBJ databases">
        <title>Brenneria corticis sp.nov.</title>
        <authorList>
            <person name="Li Y."/>
        </authorList>
    </citation>
    <scope>NUCLEOTIDE SEQUENCE [LARGE SCALE GENOMIC DNA]</scope>
    <source>
        <strain evidence="3 4">CFCC 11842</strain>
    </source>
</reference>
<evidence type="ECO:0000256" key="1">
    <source>
        <dbReference type="ARBA" id="ARBA00038310"/>
    </source>
</evidence>
<dbReference type="AlphaFoldDB" id="A0A2U1U173"/>
<evidence type="ECO:0000259" key="2">
    <source>
        <dbReference type="Pfam" id="PF04909"/>
    </source>
</evidence>
<dbReference type="InterPro" id="IPR006680">
    <property type="entry name" value="Amidohydro-rel"/>
</dbReference>
<dbReference type="GO" id="GO:0016787">
    <property type="term" value="F:hydrolase activity"/>
    <property type="evidence" value="ECO:0007669"/>
    <property type="project" value="InterPro"/>
</dbReference>
<evidence type="ECO:0000313" key="3">
    <source>
        <dbReference type="EMBL" id="PWC15411.1"/>
    </source>
</evidence>
<accession>A0A2U1U173</accession>
<dbReference type="PANTHER" id="PTHR43569">
    <property type="entry name" value="AMIDOHYDROLASE"/>
    <property type="match status" value="1"/>
</dbReference>
<dbReference type="Gene3D" id="3.20.20.140">
    <property type="entry name" value="Metal-dependent hydrolases"/>
    <property type="match status" value="1"/>
</dbReference>
<dbReference type="Pfam" id="PF04909">
    <property type="entry name" value="Amidohydro_2"/>
    <property type="match status" value="1"/>
</dbReference>
<dbReference type="RefSeq" id="WP_136166635.1">
    <property type="nucleotide sequence ID" value="NZ_KZ819079.1"/>
</dbReference>
<dbReference type="Proteomes" id="UP000296159">
    <property type="component" value="Unassembled WGS sequence"/>
</dbReference>
<dbReference type="InterPro" id="IPR052350">
    <property type="entry name" value="Metallo-dep_Lactonases"/>
</dbReference>
<proteinExistence type="inferred from homology"/>
<gene>
    <name evidence="3" type="ORF">DDT56_11780</name>
</gene>
<feature type="domain" description="Amidohydrolase-related" evidence="2">
    <location>
        <begin position="12"/>
        <end position="299"/>
    </location>
</feature>
<dbReference type="InterPro" id="IPR032466">
    <property type="entry name" value="Metal_Hydrolase"/>
</dbReference>